<evidence type="ECO:0000256" key="7">
    <source>
        <dbReference type="ARBA" id="ARBA00023136"/>
    </source>
</evidence>
<proteinExistence type="inferred from homology"/>
<dbReference type="PANTHER" id="PTHR21716">
    <property type="entry name" value="TRANSMEMBRANE PROTEIN"/>
    <property type="match status" value="1"/>
</dbReference>
<evidence type="ECO:0000313" key="9">
    <source>
        <dbReference type="EMBL" id="PIT90372.1"/>
    </source>
</evidence>
<dbReference type="PANTHER" id="PTHR21716:SF53">
    <property type="entry name" value="PERMEASE PERM-RELATED"/>
    <property type="match status" value="1"/>
</dbReference>
<dbReference type="AlphaFoldDB" id="A0A2M6WC63"/>
<evidence type="ECO:0000256" key="6">
    <source>
        <dbReference type="ARBA" id="ARBA00022989"/>
    </source>
</evidence>
<evidence type="ECO:0008006" key="11">
    <source>
        <dbReference type="Google" id="ProtNLM"/>
    </source>
</evidence>
<feature type="transmembrane region" description="Helical" evidence="8">
    <location>
        <begin position="268"/>
        <end position="286"/>
    </location>
</feature>
<dbReference type="EMBL" id="PFBO01000090">
    <property type="protein sequence ID" value="PIT90372.1"/>
    <property type="molecule type" value="Genomic_DNA"/>
</dbReference>
<evidence type="ECO:0000256" key="1">
    <source>
        <dbReference type="ARBA" id="ARBA00004651"/>
    </source>
</evidence>
<feature type="non-terminal residue" evidence="9">
    <location>
        <position position="1"/>
    </location>
</feature>
<accession>A0A2M6WC63</accession>
<dbReference type="Pfam" id="PF01594">
    <property type="entry name" value="AI-2E_transport"/>
    <property type="match status" value="1"/>
</dbReference>
<comment type="caution">
    <text evidence="9">The sequence shown here is derived from an EMBL/GenBank/DDBJ whole genome shotgun (WGS) entry which is preliminary data.</text>
</comment>
<organism evidence="9 10">
    <name type="scientific">Candidatus Komeilibacteria bacterium CG10_big_fil_rev_8_21_14_0_10_41_13</name>
    <dbReference type="NCBI Taxonomy" id="1974476"/>
    <lineage>
        <taxon>Bacteria</taxon>
        <taxon>Candidatus Komeiliibacteriota</taxon>
    </lineage>
</organism>
<evidence type="ECO:0000256" key="2">
    <source>
        <dbReference type="ARBA" id="ARBA00009773"/>
    </source>
</evidence>
<comment type="similarity">
    <text evidence="2">Belongs to the autoinducer-2 exporter (AI-2E) (TC 2.A.86) family.</text>
</comment>
<dbReference type="Proteomes" id="UP000230543">
    <property type="component" value="Unassembled WGS sequence"/>
</dbReference>
<dbReference type="GO" id="GO:0005886">
    <property type="term" value="C:plasma membrane"/>
    <property type="evidence" value="ECO:0007669"/>
    <property type="project" value="UniProtKB-SubCell"/>
</dbReference>
<comment type="subcellular location">
    <subcellularLocation>
        <location evidence="1">Cell membrane</location>
        <topology evidence="1">Multi-pass membrane protein</topology>
    </subcellularLocation>
</comment>
<reference evidence="10" key="1">
    <citation type="submission" date="2017-09" db="EMBL/GenBank/DDBJ databases">
        <title>Depth-based differentiation of microbial function through sediment-hosted aquifers and enrichment of novel symbionts in the deep terrestrial subsurface.</title>
        <authorList>
            <person name="Probst A.J."/>
            <person name="Ladd B."/>
            <person name="Jarett J.K."/>
            <person name="Geller-Mcgrath D.E."/>
            <person name="Sieber C.M.K."/>
            <person name="Emerson J.B."/>
            <person name="Anantharaman K."/>
            <person name="Thomas B.C."/>
            <person name="Malmstrom R."/>
            <person name="Stieglmeier M."/>
            <person name="Klingl A."/>
            <person name="Woyke T."/>
            <person name="Ryan C.M."/>
            <person name="Banfield J.F."/>
        </authorList>
    </citation>
    <scope>NUCLEOTIDE SEQUENCE [LARGE SCALE GENOMIC DNA]</scope>
</reference>
<dbReference type="InterPro" id="IPR002549">
    <property type="entry name" value="AI-2E-like"/>
</dbReference>
<sequence length="302" mass="33009">LDPFVDWLQKRKIPRGLGIVIIYILLFAFVSLAVILIIPPISKEVTQISENFPLYYEKIVNGFNAFKSNLESPENTEQVQQGLNSLGENLSATVSNVAGAIFSIFGGLFSVLLVLVLTFYFTINEEATRGFIYTFAPSNIHPYINSLHTRIQKKLGSWLRGQLILSLVIFALTFIGLTILGVPYALVLAFIAGILEIIPTIGPLIAAIPAAFFAFLQSPVMGVSVIILYIIIQELENHLIVPKIMSKSVGLNPLIVIISVLIGAKIGGVFGALFAVPVVTAISVFLRDIIEKKVEAETKLVQ</sequence>
<keyword evidence="3" id="KW-0813">Transport</keyword>
<feature type="transmembrane region" description="Helical" evidence="8">
    <location>
        <begin position="17"/>
        <end position="38"/>
    </location>
</feature>
<keyword evidence="5 8" id="KW-0812">Transmembrane</keyword>
<evidence type="ECO:0000313" key="10">
    <source>
        <dbReference type="Proteomes" id="UP000230543"/>
    </source>
</evidence>
<feature type="transmembrane region" description="Helical" evidence="8">
    <location>
        <begin position="97"/>
        <end position="123"/>
    </location>
</feature>
<feature type="transmembrane region" description="Helical" evidence="8">
    <location>
        <begin position="163"/>
        <end position="192"/>
    </location>
</feature>
<keyword evidence="4" id="KW-1003">Cell membrane</keyword>
<evidence type="ECO:0000256" key="3">
    <source>
        <dbReference type="ARBA" id="ARBA00022448"/>
    </source>
</evidence>
<dbReference type="GO" id="GO:0055085">
    <property type="term" value="P:transmembrane transport"/>
    <property type="evidence" value="ECO:0007669"/>
    <property type="project" value="TreeGrafter"/>
</dbReference>
<feature type="transmembrane region" description="Helical" evidence="8">
    <location>
        <begin position="204"/>
        <end position="232"/>
    </location>
</feature>
<keyword evidence="7 8" id="KW-0472">Membrane</keyword>
<evidence type="ECO:0000256" key="4">
    <source>
        <dbReference type="ARBA" id="ARBA00022475"/>
    </source>
</evidence>
<keyword evidence="6 8" id="KW-1133">Transmembrane helix</keyword>
<protein>
    <recommendedName>
        <fullName evidence="11">AI-2E family transporter</fullName>
    </recommendedName>
</protein>
<evidence type="ECO:0000256" key="8">
    <source>
        <dbReference type="SAM" id="Phobius"/>
    </source>
</evidence>
<evidence type="ECO:0000256" key="5">
    <source>
        <dbReference type="ARBA" id="ARBA00022692"/>
    </source>
</evidence>
<gene>
    <name evidence="9" type="ORF">COU22_02495</name>
</gene>
<name>A0A2M6WC63_9BACT</name>